<sequence>MSGAPRALFFSFHQVFRQQFLITWWSHNILSGVDTVCKRNGFSRLNCSQIFHCCHVAQLTLLHQNQCCPIVKSSTETRFYLFKKMTSFWCFVWHTW</sequence>
<reference evidence="1 2" key="1">
    <citation type="journal article" date="2018" name="Nat. Ecol. Evol.">
        <title>Pezizomycetes genomes reveal the molecular basis of ectomycorrhizal truffle lifestyle.</title>
        <authorList>
            <person name="Murat C."/>
            <person name="Payen T."/>
            <person name="Noel B."/>
            <person name="Kuo A."/>
            <person name="Morin E."/>
            <person name="Chen J."/>
            <person name="Kohler A."/>
            <person name="Krizsan K."/>
            <person name="Balestrini R."/>
            <person name="Da Silva C."/>
            <person name="Montanini B."/>
            <person name="Hainaut M."/>
            <person name="Levati E."/>
            <person name="Barry K.W."/>
            <person name="Belfiori B."/>
            <person name="Cichocki N."/>
            <person name="Clum A."/>
            <person name="Dockter R.B."/>
            <person name="Fauchery L."/>
            <person name="Guy J."/>
            <person name="Iotti M."/>
            <person name="Le Tacon F."/>
            <person name="Lindquist E.A."/>
            <person name="Lipzen A."/>
            <person name="Malagnac F."/>
            <person name="Mello A."/>
            <person name="Molinier V."/>
            <person name="Miyauchi S."/>
            <person name="Poulain J."/>
            <person name="Riccioni C."/>
            <person name="Rubini A."/>
            <person name="Sitrit Y."/>
            <person name="Splivallo R."/>
            <person name="Traeger S."/>
            <person name="Wang M."/>
            <person name="Zifcakova L."/>
            <person name="Wipf D."/>
            <person name="Zambonelli A."/>
            <person name="Paolocci F."/>
            <person name="Nowrousian M."/>
            <person name="Ottonello S."/>
            <person name="Baldrian P."/>
            <person name="Spatafora J.W."/>
            <person name="Henrissat B."/>
            <person name="Nagy L.G."/>
            <person name="Aury J.M."/>
            <person name="Wincker P."/>
            <person name="Grigoriev I.V."/>
            <person name="Bonfante P."/>
            <person name="Martin F.M."/>
        </authorList>
    </citation>
    <scope>NUCLEOTIDE SEQUENCE [LARGE SCALE GENOMIC DNA]</scope>
    <source>
        <strain evidence="1 2">120613-1</strain>
    </source>
</reference>
<proteinExistence type="predicted"/>
<accession>A0A3N4K3U9</accession>
<keyword evidence="2" id="KW-1185">Reference proteome</keyword>
<gene>
    <name evidence="1" type="ORF">L873DRAFT_958346</name>
</gene>
<dbReference type="EMBL" id="ML120354">
    <property type="protein sequence ID" value="RPB05244.1"/>
    <property type="molecule type" value="Genomic_DNA"/>
</dbReference>
<name>A0A3N4K3U9_9PEZI</name>
<evidence type="ECO:0000313" key="1">
    <source>
        <dbReference type="EMBL" id="RPB05244.1"/>
    </source>
</evidence>
<dbReference type="AlphaFoldDB" id="A0A3N4K3U9"/>
<evidence type="ECO:0000313" key="2">
    <source>
        <dbReference type="Proteomes" id="UP000276215"/>
    </source>
</evidence>
<protein>
    <submittedName>
        <fullName evidence="1">Uncharacterized protein</fullName>
    </submittedName>
</protein>
<organism evidence="1 2">
    <name type="scientific">Choiromyces venosus 120613-1</name>
    <dbReference type="NCBI Taxonomy" id="1336337"/>
    <lineage>
        <taxon>Eukaryota</taxon>
        <taxon>Fungi</taxon>
        <taxon>Dikarya</taxon>
        <taxon>Ascomycota</taxon>
        <taxon>Pezizomycotina</taxon>
        <taxon>Pezizomycetes</taxon>
        <taxon>Pezizales</taxon>
        <taxon>Tuberaceae</taxon>
        <taxon>Choiromyces</taxon>
    </lineage>
</organism>
<dbReference type="Proteomes" id="UP000276215">
    <property type="component" value="Unassembled WGS sequence"/>
</dbReference>